<dbReference type="PANTHER" id="PTHR36147:SF2">
    <property type="match status" value="1"/>
</dbReference>
<evidence type="ECO:0000313" key="1">
    <source>
        <dbReference type="EMBL" id="CAD7573317.1"/>
    </source>
</evidence>
<gene>
    <name evidence="1" type="ORF">TCMB3V08_LOCUS5955</name>
</gene>
<reference evidence="1" key="1">
    <citation type="submission" date="2020-11" db="EMBL/GenBank/DDBJ databases">
        <authorList>
            <person name="Tran Van P."/>
        </authorList>
    </citation>
    <scope>NUCLEOTIDE SEQUENCE</scope>
</reference>
<organism evidence="1">
    <name type="scientific">Timema californicum</name>
    <name type="common">California timema</name>
    <name type="synonym">Walking stick</name>
    <dbReference type="NCBI Taxonomy" id="61474"/>
    <lineage>
        <taxon>Eukaryota</taxon>
        <taxon>Metazoa</taxon>
        <taxon>Ecdysozoa</taxon>
        <taxon>Arthropoda</taxon>
        <taxon>Hexapoda</taxon>
        <taxon>Insecta</taxon>
        <taxon>Pterygota</taxon>
        <taxon>Neoptera</taxon>
        <taxon>Polyneoptera</taxon>
        <taxon>Phasmatodea</taxon>
        <taxon>Timematodea</taxon>
        <taxon>Timematoidea</taxon>
        <taxon>Timematidae</taxon>
        <taxon>Timema</taxon>
    </lineage>
</organism>
<dbReference type="PANTHER" id="PTHR36147">
    <property type="match status" value="1"/>
</dbReference>
<protein>
    <submittedName>
        <fullName evidence="1">(California timema) hypothetical protein</fullName>
    </submittedName>
</protein>
<dbReference type="AlphaFoldDB" id="A0A7R9P7T7"/>
<sequence length="439" mass="46507">MDGCALPGSSETVPRPLDVCDRHPVGDVVIEVDVAGECLTLCILLFQECPEGVVHEDSFKDIYAKFFPHGSIIMRPYSQPPSCLAARSTAKPLTSCITVRASAKPPMSGLTVKSAAKPPMSGLTVMSAAILPMSGLTTRFTAIPPMSVLTVKSAAKPPMSGLTTRFTAIPPMSGLTVKSAVIFPMSGLTTRFTAIPPMSGLTVKSAVILPMSGLTTRFTAIPPMSGLTVKSAAILPMSGLTTRFTAIPPMSGLTVKSAAKPPMSGLTVKSAAKPPMSGLTVKSAAKPPMSGLTTRLGIIVRTTAKAPTQVSLLRLLLVPDTRFPRRRGGEIHDPNINTTSFFFRCWSRDYDSSLYAHYVFKAFDVNSNGAISFRVSLGVFEVQVKSLGSVPAFSCRESGKPFCEIPSKPDRDSELNLPVVGSLAYYKSSALDNAATEAD</sequence>
<accession>A0A7R9P7T7</accession>
<proteinExistence type="predicted"/>
<name>A0A7R9P7T7_TIMCA</name>
<dbReference type="EMBL" id="OE181529">
    <property type="protein sequence ID" value="CAD7573317.1"/>
    <property type="molecule type" value="Genomic_DNA"/>
</dbReference>